<organism evidence="1 2">
    <name type="scientific">Acinetobacter seifertii</name>
    <dbReference type="NCBI Taxonomy" id="1530123"/>
    <lineage>
        <taxon>Bacteria</taxon>
        <taxon>Pseudomonadati</taxon>
        <taxon>Pseudomonadota</taxon>
        <taxon>Gammaproteobacteria</taxon>
        <taxon>Moraxellales</taxon>
        <taxon>Moraxellaceae</taxon>
        <taxon>Acinetobacter</taxon>
        <taxon>Acinetobacter calcoaceticus/baumannii complex</taxon>
    </lineage>
</organism>
<dbReference type="Proteomes" id="UP000516672">
    <property type="component" value="Chromosome"/>
</dbReference>
<sequence>MRSILLVLVLTKFIYKVLLLRKIHQELSMKIINLTKLLLISTFMSVSFNLYAAPIPSYKGIPKKDVNFAKFLKKNHNKIVQLDLHIQDPDDFDFITYGYRSVSPTFDIAPLGKVKYDAYIECDKINNPNAETTIDKCAPYVQWNTETGHLTGKFKVLSKGKNGMGSMLYLILAKIMDSTSL</sequence>
<dbReference type="EMBL" id="CP061828">
    <property type="protein sequence ID" value="QOD74007.1"/>
    <property type="molecule type" value="Genomic_DNA"/>
</dbReference>
<dbReference type="AlphaFoldDB" id="A0A7H2WTW9"/>
<evidence type="ECO:0000313" key="2">
    <source>
        <dbReference type="Proteomes" id="UP000516672"/>
    </source>
</evidence>
<accession>A0A7H2WTW9</accession>
<reference evidence="2" key="2">
    <citation type="submission" date="2020-10" db="EMBL/GenBank/DDBJ databases">
        <title>Clinical and molecular characterization of Acinetobacter seifertii in Taiwan.</title>
        <authorList>
            <person name="Li L.-H."/>
            <person name="Yang Y.-S."/>
            <person name="Sun J.-R."/>
            <person name="Huang T.-W."/>
            <person name="Huang W.-C."/>
            <person name="Wang Y.-C."/>
            <person name="Kuo T.-H."/>
            <person name="Kuo S.-C."/>
            <person name="Chen T.-L."/>
        </authorList>
    </citation>
    <scope>NUCLEOTIDE SEQUENCE [LARGE SCALE GENOMIC DNA]</scope>
    <source>
        <strain evidence="2">AS42</strain>
    </source>
</reference>
<proteinExistence type="predicted"/>
<evidence type="ECO:0000313" key="1">
    <source>
        <dbReference type="EMBL" id="QOD74007.1"/>
    </source>
</evidence>
<dbReference type="RefSeq" id="WP_190977890.1">
    <property type="nucleotide sequence ID" value="NZ_CP061578.1"/>
</dbReference>
<protein>
    <submittedName>
        <fullName evidence="1">Uncharacterized protein</fullName>
    </submittedName>
</protein>
<name>A0A7H2WTW9_9GAMM</name>
<reference evidence="1 2" key="1">
    <citation type="submission" date="2020-09" db="EMBL/GenBank/DDBJ databases">
        <authorList>
            <person name="Chen F.-J."/>
            <person name="Lee Y.-T."/>
        </authorList>
    </citation>
    <scope>NUCLEOTIDE SEQUENCE [LARGE SCALE GENOMIC DNA]</scope>
    <source>
        <strain evidence="1 2">AS42</strain>
    </source>
</reference>
<gene>
    <name evidence="1" type="ORF">IC779_04500</name>
</gene>